<organism evidence="2">
    <name type="scientific">Paraconexibacter sp. AEG42_29</name>
    <dbReference type="NCBI Taxonomy" id="2997339"/>
    <lineage>
        <taxon>Bacteria</taxon>
        <taxon>Bacillati</taxon>
        <taxon>Actinomycetota</taxon>
        <taxon>Thermoleophilia</taxon>
        <taxon>Solirubrobacterales</taxon>
        <taxon>Paraconexibacteraceae</taxon>
        <taxon>Paraconexibacter</taxon>
    </lineage>
</organism>
<dbReference type="AlphaFoldDB" id="A0AAU7AQ97"/>
<sequence>MDAGALLDRCDAALGARGLRGHRWPWLRDDDGEPVVVDAFWPDDALAVVLVDPPASPAWVTAAETAAVRGITVVGLPPTLAGDSDERLLRMVLLLEPRASRSSLTAEGAAFWQRSEPTVVGVFMGDLDPRLTADWEDLDDDEDDFDAFDLGDDEDEDGDGDEDDDWDTPRVELGWRTRPLALAALGAVALANRAFADGMPGRLDPVALQLLVAVAVAEGDASGGPADDLAGLAARLGVRWPAELRHVQEDLVQARLIVATPPFDDGDLEPPSLTEAGREVVERWLAQVAPLFRDWPPEHPGVDDAVG</sequence>
<proteinExistence type="predicted"/>
<evidence type="ECO:0000313" key="2">
    <source>
        <dbReference type="EMBL" id="XAY03796.1"/>
    </source>
</evidence>
<accession>A0AAU7AQ97</accession>
<dbReference type="EMBL" id="CP114014">
    <property type="protein sequence ID" value="XAY03796.1"/>
    <property type="molecule type" value="Genomic_DNA"/>
</dbReference>
<protein>
    <recommendedName>
        <fullName evidence="3">MarR family transcriptional regulator</fullName>
    </recommendedName>
</protein>
<gene>
    <name evidence="2" type="ORF">DSM112329_00617</name>
</gene>
<dbReference type="RefSeq" id="WP_354700348.1">
    <property type="nucleotide sequence ID" value="NZ_CP114014.1"/>
</dbReference>
<evidence type="ECO:0000256" key="1">
    <source>
        <dbReference type="SAM" id="MobiDB-lite"/>
    </source>
</evidence>
<feature type="region of interest" description="Disordered" evidence="1">
    <location>
        <begin position="133"/>
        <end position="169"/>
    </location>
</feature>
<evidence type="ECO:0008006" key="3">
    <source>
        <dbReference type="Google" id="ProtNLM"/>
    </source>
</evidence>
<feature type="compositionally biased region" description="Acidic residues" evidence="1">
    <location>
        <begin position="134"/>
        <end position="166"/>
    </location>
</feature>
<name>A0AAU7AQ97_9ACTN</name>
<dbReference type="KEGG" id="parq:DSM112329_00617"/>
<reference evidence="2" key="1">
    <citation type="submission" date="2022-12" db="EMBL/GenBank/DDBJ databases">
        <title>Paraconexibacter alkalitolerans sp. nov. and Baekduia alba sp. nov., isolated from soil and emended description of the genera Paraconexibacter (Chun et al., 2020) and Baekduia (An et al., 2020).</title>
        <authorList>
            <person name="Vieira S."/>
            <person name="Huber K.J."/>
            <person name="Geppert A."/>
            <person name="Wolf J."/>
            <person name="Neumann-Schaal M."/>
            <person name="Muesken M."/>
            <person name="Overmann J."/>
        </authorList>
    </citation>
    <scope>NUCLEOTIDE SEQUENCE</scope>
    <source>
        <strain evidence="2">AEG42_29</strain>
    </source>
</reference>